<keyword evidence="1" id="KW-1133">Transmembrane helix</keyword>
<accession>A0A0B3YHE0</accession>
<evidence type="ECO:0000313" key="2">
    <source>
        <dbReference type="EMBL" id="KHT56718.1"/>
    </source>
</evidence>
<evidence type="ECO:0000256" key="1">
    <source>
        <dbReference type="SAM" id="Phobius"/>
    </source>
</evidence>
<dbReference type="Proteomes" id="UP000031197">
    <property type="component" value="Unassembled WGS sequence"/>
</dbReference>
<reference evidence="2 3" key="1">
    <citation type="submission" date="2014-12" db="EMBL/GenBank/DDBJ databases">
        <title>Genome sequencing of Alteromonas marina AD001.</title>
        <authorList>
            <person name="Adrian T.G.S."/>
            <person name="Chan K.G."/>
        </authorList>
    </citation>
    <scope>NUCLEOTIDE SEQUENCE [LARGE SCALE GENOMIC DNA]</scope>
    <source>
        <strain evidence="2 3">AD001</strain>
    </source>
</reference>
<protein>
    <submittedName>
        <fullName evidence="2">Uncharacterized protein</fullName>
    </submittedName>
</protein>
<dbReference type="EMBL" id="JWLW01000004">
    <property type="protein sequence ID" value="KHT56718.1"/>
    <property type="molecule type" value="Genomic_DNA"/>
</dbReference>
<proteinExistence type="predicted"/>
<dbReference type="AlphaFoldDB" id="A0A0B3YHE0"/>
<keyword evidence="1" id="KW-0472">Membrane</keyword>
<gene>
    <name evidence="2" type="ORF">RJ41_02770</name>
</gene>
<sequence length="65" mass="7437">MISLVVLSVIFSLYFYVEAFKWGMSAKKWAIAGFVLGPILLPMFSISRHIHWRNAVGFNNLYITA</sequence>
<dbReference type="OrthoDB" id="5772022at2"/>
<evidence type="ECO:0000313" key="3">
    <source>
        <dbReference type="Proteomes" id="UP000031197"/>
    </source>
</evidence>
<keyword evidence="3" id="KW-1185">Reference proteome</keyword>
<feature type="transmembrane region" description="Helical" evidence="1">
    <location>
        <begin position="29"/>
        <end position="46"/>
    </location>
</feature>
<organism evidence="2 3">
    <name type="scientific">Alteromonas marina</name>
    <dbReference type="NCBI Taxonomy" id="203795"/>
    <lineage>
        <taxon>Bacteria</taxon>
        <taxon>Pseudomonadati</taxon>
        <taxon>Pseudomonadota</taxon>
        <taxon>Gammaproteobacteria</taxon>
        <taxon>Alteromonadales</taxon>
        <taxon>Alteromonadaceae</taxon>
        <taxon>Alteromonas/Salinimonas group</taxon>
        <taxon>Alteromonas</taxon>
    </lineage>
</organism>
<comment type="caution">
    <text evidence="2">The sequence shown here is derived from an EMBL/GenBank/DDBJ whole genome shotgun (WGS) entry which is preliminary data.</text>
</comment>
<dbReference type="RefSeq" id="WP_039216731.1">
    <property type="nucleotide sequence ID" value="NZ_JWLW01000004.1"/>
</dbReference>
<name>A0A0B3YHE0_9ALTE</name>
<keyword evidence="1" id="KW-0812">Transmembrane</keyword>